<dbReference type="GO" id="GO:0007168">
    <property type="term" value="P:receptor guanylyl cyclase signaling pathway"/>
    <property type="evidence" value="ECO:0000318"/>
    <property type="project" value="GO_Central"/>
</dbReference>
<keyword evidence="5 8" id="KW-0472">Membrane</keyword>
<dbReference type="ExpressionAtlas" id="A0A2K3DGB2">
    <property type="expression patterns" value="differential"/>
</dbReference>
<dbReference type="SUPFAM" id="SSF55073">
    <property type="entry name" value="Nucleotide cyclase"/>
    <property type="match status" value="1"/>
</dbReference>
<feature type="compositionally biased region" description="Polar residues" evidence="7">
    <location>
        <begin position="922"/>
        <end position="931"/>
    </location>
</feature>
<dbReference type="OrthoDB" id="6353733at2759"/>
<feature type="compositionally biased region" description="Pro residues" evidence="7">
    <location>
        <begin position="897"/>
        <end position="910"/>
    </location>
</feature>
<dbReference type="RefSeq" id="XP_042921754.1">
    <property type="nucleotide sequence ID" value="XM_043064753.1"/>
</dbReference>
<evidence type="ECO:0000256" key="1">
    <source>
        <dbReference type="ARBA" id="ARBA00004370"/>
    </source>
</evidence>
<keyword evidence="2 8" id="KW-0812">Transmembrane</keyword>
<dbReference type="Proteomes" id="UP000006906">
    <property type="component" value="Chromosome 8"/>
</dbReference>
<dbReference type="GO" id="GO:0005886">
    <property type="term" value="C:plasma membrane"/>
    <property type="evidence" value="ECO:0000318"/>
    <property type="project" value="GO_Central"/>
</dbReference>
<feature type="transmembrane region" description="Helical" evidence="8">
    <location>
        <begin position="391"/>
        <end position="411"/>
    </location>
</feature>
<dbReference type="GO" id="GO:0004383">
    <property type="term" value="F:guanylate cyclase activity"/>
    <property type="evidence" value="ECO:0000318"/>
    <property type="project" value="GO_Central"/>
</dbReference>
<feature type="compositionally biased region" description="Gly residues" evidence="7">
    <location>
        <begin position="959"/>
        <end position="968"/>
    </location>
</feature>
<dbReference type="PROSITE" id="PS50125">
    <property type="entry name" value="GUANYLATE_CYCLASE_2"/>
    <property type="match status" value="1"/>
</dbReference>
<feature type="compositionally biased region" description="Low complexity" evidence="7">
    <location>
        <begin position="817"/>
        <end position="859"/>
    </location>
</feature>
<dbReference type="PaxDb" id="3055-EDO96232"/>
<evidence type="ECO:0000259" key="9">
    <source>
        <dbReference type="PROSITE" id="PS50125"/>
    </source>
</evidence>
<comment type="subcellular location">
    <subcellularLocation>
        <location evidence="1">Membrane</location>
    </subcellularLocation>
</comment>
<protein>
    <recommendedName>
        <fullName evidence="13">Guanylate cyclase domain-containing protein</fullName>
    </recommendedName>
</protein>
<evidence type="ECO:0000313" key="12">
    <source>
        <dbReference type="Proteomes" id="UP000006906"/>
    </source>
</evidence>
<sequence>MPKLHYRSATVRMRTLGRTIRQYPGVLLLPLLAWVLLAAGGILAVWFTAEREASHRRELAGQIAVDKGMFLETELAKAFLPAYVCSVYVRRDPSWAAVNRSFAPTALEMIRLSNAGSVLTLSLIPNGVIYAMVPLKGSSPSDDPNWRAIGKDWLQDRYNQDKVLAALQTRNLTIIGPFNLTQGGIGMVAMLSINIPDSPPDATFDIPPYVHGALGAWQTPPRTQVGPNVTATPFAPYMYDNATRSRWWGLTTVLISWDILRDKVARLDDLEALGYRYLLSRPAEAVELAAARPDLAAGGGSHSLAVAWSASLQPVGDNTTNNRAPPPRPGAARPLIYFDLEQRLSDPVHVGVVVEGAAMDLYLEPRSGRWVPGRCGGAGPRVGEGDWRNPLFAAVTVVSLLVALLLFVIMVGRRFHLRLLHAMLPKKVISTLRRGDIFAESFETVTILFSDIVSYTDISAQMAPIDVVRMLDELYRGFDGLCEKHKLYKVETIGDAFMAVGGAPDAEAAPLAAARVARLALDMVELTRTTVLSGGQVVRIRVGLHSGPVVAAVVGSKMPRYCLFGDTVNTASRMESHSSAMRVHVSAATAELLRLAPDGAGFELESRGEILVKGKGKMSTYWLVGANSDETDRELRGRSSGGVARSGLLLDSYGTGADPSIHCIGHSPSSSSPFMTAANGGVTGPPAPMFAAALLLPTGPHTSPQLELPPLTTSSPAVLPAGRASSGDVALSSCARARARAVASLSAVEPAAAQAVAQQQRLQAEAMSGAANHRSAGAAAAAAVAGVAGGGSFRRCISASPNAAALQLLPTGPSVQGPLEAAAPPAGAVGSGGAEEATATSQPRRSSSVSAAPSPSTRAKPLPPAPLDTAASFGRRSSASCAASSSAGGSSGAAVSPLPPLPPLPSPPGPRSGLSPHAPSPLRSSTNSSGQHYLYNVLQAPPAAAAAHGNARAASSAAAGGGTSAREP</sequence>
<feature type="compositionally biased region" description="Low complexity" evidence="7">
    <location>
        <begin position="870"/>
        <end position="896"/>
    </location>
</feature>
<evidence type="ECO:0000256" key="3">
    <source>
        <dbReference type="ARBA" id="ARBA00022741"/>
    </source>
</evidence>
<evidence type="ECO:0000259" key="10">
    <source>
        <dbReference type="PROSITE" id="PS50839"/>
    </source>
</evidence>
<dbReference type="PROSITE" id="PS50839">
    <property type="entry name" value="CHASE"/>
    <property type="match status" value="1"/>
</dbReference>
<dbReference type="CDD" id="cd07302">
    <property type="entry name" value="CHD"/>
    <property type="match status" value="1"/>
</dbReference>
<dbReference type="GO" id="GO:0006182">
    <property type="term" value="P:cGMP biosynthetic process"/>
    <property type="evidence" value="ECO:0000318"/>
    <property type="project" value="GO_Central"/>
</dbReference>
<keyword evidence="6" id="KW-0456">Lyase</keyword>
<dbReference type="KEGG" id="cre:CHLRE_08g358571v5"/>
<evidence type="ECO:0000256" key="8">
    <source>
        <dbReference type="SAM" id="Phobius"/>
    </source>
</evidence>
<dbReference type="InterPro" id="IPR006189">
    <property type="entry name" value="CHASE_dom"/>
</dbReference>
<name>A0A2K3DGB2_CHLRE</name>
<dbReference type="PANTHER" id="PTHR11920">
    <property type="entry name" value="GUANYLYL CYCLASE"/>
    <property type="match status" value="1"/>
</dbReference>
<dbReference type="GO" id="GO:0001653">
    <property type="term" value="F:peptide receptor activity"/>
    <property type="evidence" value="ECO:0000318"/>
    <property type="project" value="GO_Central"/>
</dbReference>
<dbReference type="GeneID" id="5716302"/>
<dbReference type="PANTHER" id="PTHR11920:SF335">
    <property type="entry name" value="GUANYLATE CYCLASE"/>
    <property type="match status" value="1"/>
</dbReference>
<dbReference type="FunFam" id="3.30.70.1230:FF:000059">
    <property type="entry name" value="Guanylate cyclase"/>
    <property type="match status" value="1"/>
</dbReference>
<organism evidence="11 12">
    <name type="scientific">Chlamydomonas reinhardtii</name>
    <name type="common">Chlamydomonas smithii</name>
    <dbReference type="NCBI Taxonomy" id="3055"/>
    <lineage>
        <taxon>Eukaryota</taxon>
        <taxon>Viridiplantae</taxon>
        <taxon>Chlorophyta</taxon>
        <taxon>core chlorophytes</taxon>
        <taxon>Chlorophyceae</taxon>
        <taxon>CS clade</taxon>
        <taxon>Chlamydomonadales</taxon>
        <taxon>Chlamydomonadaceae</taxon>
        <taxon>Chlamydomonas</taxon>
    </lineage>
</organism>
<feature type="region of interest" description="Disordered" evidence="7">
    <location>
        <begin position="816"/>
        <end position="968"/>
    </location>
</feature>
<dbReference type="InterPro" id="IPR050401">
    <property type="entry name" value="Cyclic_nucleotide_synthase"/>
</dbReference>
<dbReference type="Gramene" id="PNW79562">
    <property type="protein sequence ID" value="PNW79562"/>
    <property type="gene ID" value="CHLRE_08g358571v5"/>
</dbReference>
<dbReference type="GO" id="GO:0000166">
    <property type="term" value="F:nucleotide binding"/>
    <property type="evidence" value="ECO:0007669"/>
    <property type="project" value="UniProtKB-KW"/>
</dbReference>
<proteinExistence type="predicted"/>
<evidence type="ECO:0008006" key="13">
    <source>
        <dbReference type="Google" id="ProtNLM"/>
    </source>
</evidence>
<reference evidence="11 12" key="1">
    <citation type="journal article" date="2007" name="Science">
        <title>The Chlamydomonas genome reveals the evolution of key animal and plant functions.</title>
        <authorList>
            <person name="Merchant S.S."/>
            <person name="Prochnik S.E."/>
            <person name="Vallon O."/>
            <person name="Harris E.H."/>
            <person name="Karpowicz S.J."/>
            <person name="Witman G.B."/>
            <person name="Terry A."/>
            <person name="Salamov A."/>
            <person name="Fritz-Laylin L.K."/>
            <person name="Marechal-Drouard L."/>
            <person name="Marshall W.F."/>
            <person name="Qu L.H."/>
            <person name="Nelson D.R."/>
            <person name="Sanderfoot A.A."/>
            <person name="Spalding M.H."/>
            <person name="Kapitonov V.V."/>
            <person name="Ren Q."/>
            <person name="Ferris P."/>
            <person name="Lindquist E."/>
            <person name="Shapiro H."/>
            <person name="Lucas S.M."/>
            <person name="Grimwood J."/>
            <person name="Schmutz J."/>
            <person name="Cardol P."/>
            <person name="Cerutti H."/>
            <person name="Chanfreau G."/>
            <person name="Chen C.L."/>
            <person name="Cognat V."/>
            <person name="Croft M.T."/>
            <person name="Dent R."/>
            <person name="Dutcher S."/>
            <person name="Fernandez E."/>
            <person name="Fukuzawa H."/>
            <person name="Gonzalez-Ballester D."/>
            <person name="Gonzalez-Halphen D."/>
            <person name="Hallmann A."/>
            <person name="Hanikenne M."/>
            <person name="Hippler M."/>
            <person name="Inwood W."/>
            <person name="Jabbari K."/>
            <person name="Kalanon M."/>
            <person name="Kuras R."/>
            <person name="Lefebvre P.A."/>
            <person name="Lemaire S.D."/>
            <person name="Lobanov A.V."/>
            <person name="Lohr M."/>
            <person name="Manuell A."/>
            <person name="Meier I."/>
            <person name="Mets L."/>
            <person name="Mittag M."/>
            <person name="Mittelmeier T."/>
            <person name="Moroney J.V."/>
            <person name="Moseley J."/>
            <person name="Napoli C."/>
            <person name="Nedelcu A.M."/>
            <person name="Niyogi K."/>
            <person name="Novoselov S.V."/>
            <person name="Paulsen I.T."/>
            <person name="Pazour G."/>
            <person name="Purton S."/>
            <person name="Ral J.P."/>
            <person name="Riano-Pachon D.M."/>
            <person name="Riekhof W."/>
            <person name="Rymarquis L."/>
            <person name="Schroda M."/>
            <person name="Stern D."/>
            <person name="Umen J."/>
            <person name="Willows R."/>
            <person name="Wilson N."/>
            <person name="Zimmer S.L."/>
            <person name="Allmer J."/>
            <person name="Balk J."/>
            <person name="Bisova K."/>
            <person name="Chen C.J."/>
            <person name="Elias M."/>
            <person name="Gendler K."/>
            <person name="Hauser C."/>
            <person name="Lamb M.R."/>
            <person name="Ledford H."/>
            <person name="Long J.C."/>
            <person name="Minagawa J."/>
            <person name="Page M.D."/>
            <person name="Pan J."/>
            <person name="Pootakham W."/>
            <person name="Roje S."/>
            <person name="Rose A."/>
            <person name="Stahlberg E."/>
            <person name="Terauchi A.M."/>
            <person name="Yang P."/>
            <person name="Ball S."/>
            <person name="Bowler C."/>
            <person name="Dieckmann C.L."/>
            <person name="Gladyshev V.N."/>
            <person name="Green P."/>
            <person name="Jorgensen R."/>
            <person name="Mayfield S."/>
            <person name="Mueller-Roeber B."/>
            <person name="Rajamani S."/>
            <person name="Sayre R.T."/>
            <person name="Brokstein P."/>
            <person name="Dubchak I."/>
            <person name="Goodstein D."/>
            <person name="Hornick L."/>
            <person name="Huang Y.W."/>
            <person name="Jhaveri J."/>
            <person name="Luo Y."/>
            <person name="Martinez D."/>
            <person name="Ngau W.C."/>
            <person name="Otillar B."/>
            <person name="Poliakov A."/>
            <person name="Porter A."/>
            <person name="Szajkowski L."/>
            <person name="Werner G."/>
            <person name="Zhou K."/>
            <person name="Grigoriev I.V."/>
            <person name="Rokhsar D.S."/>
            <person name="Grossman A.R."/>
        </authorList>
    </citation>
    <scope>NUCLEOTIDE SEQUENCE [LARGE SCALE GENOMIC DNA]</scope>
    <source>
        <strain evidence="12">CC-503</strain>
    </source>
</reference>
<dbReference type="InterPro" id="IPR001054">
    <property type="entry name" value="A/G_cyclase"/>
</dbReference>
<dbReference type="GO" id="GO:0035556">
    <property type="term" value="P:intracellular signal transduction"/>
    <property type="evidence" value="ECO:0007669"/>
    <property type="project" value="InterPro"/>
</dbReference>
<feature type="domain" description="CHASE" evidence="10">
    <location>
        <begin position="134"/>
        <end position="216"/>
    </location>
</feature>
<dbReference type="InterPro" id="IPR029787">
    <property type="entry name" value="Nucleotide_cyclase"/>
</dbReference>
<dbReference type="InParanoid" id="A0A2K3DGB2"/>
<evidence type="ECO:0000256" key="4">
    <source>
        <dbReference type="ARBA" id="ARBA00022989"/>
    </source>
</evidence>
<evidence type="ECO:0000256" key="7">
    <source>
        <dbReference type="SAM" id="MobiDB-lite"/>
    </source>
</evidence>
<feature type="domain" description="Guanylate cyclase" evidence="9">
    <location>
        <begin position="446"/>
        <end position="575"/>
    </location>
</feature>
<dbReference type="SMART" id="SM00044">
    <property type="entry name" value="CYCc"/>
    <property type="match status" value="1"/>
</dbReference>
<accession>A0A2K3DGB2</accession>
<evidence type="ECO:0000256" key="5">
    <source>
        <dbReference type="ARBA" id="ARBA00023136"/>
    </source>
</evidence>
<evidence type="ECO:0000256" key="6">
    <source>
        <dbReference type="ARBA" id="ARBA00023239"/>
    </source>
</evidence>
<dbReference type="AlphaFoldDB" id="A0A2K3DGB2"/>
<dbReference type="Pfam" id="PF00211">
    <property type="entry name" value="Guanylate_cyc"/>
    <property type="match status" value="1"/>
</dbReference>
<dbReference type="EMBL" id="CM008969">
    <property type="protein sequence ID" value="PNW79562.1"/>
    <property type="molecule type" value="Genomic_DNA"/>
</dbReference>
<feature type="compositionally biased region" description="Low complexity" evidence="7">
    <location>
        <begin position="940"/>
        <end position="958"/>
    </location>
</feature>
<keyword evidence="4 8" id="KW-1133">Transmembrane helix</keyword>
<dbReference type="Gene3D" id="3.30.70.1230">
    <property type="entry name" value="Nucleotide cyclase"/>
    <property type="match status" value="1"/>
</dbReference>
<evidence type="ECO:0000256" key="2">
    <source>
        <dbReference type="ARBA" id="ARBA00022692"/>
    </source>
</evidence>
<evidence type="ECO:0000313" key="11">
    <source>
        <dbReference type="EMBL" id="PNW79562.1"/>
    </source>
</evidence>
<keyword evidence="12" id="KW-1185">Reference proteome</keyword>
<gene>
    <name evidence="11" type="ORF">CHLRE_08g358571v5</name>
</gene>
<keyword evidence="3" id="KW-0547">Nucleotide-binding</keyword>